<reference evidence="1" key="8">
    <citation type="journal article" date="2005" name="Science">
        <title>Antisense Transcription in the Mammalian Transcriptome.</title>
        <authorList>
            <consortium name="RIKEN Genome Exploration Research Group and Genome Science Group (Genome Network Project Core Group) and the FANTOM Consortium"/>
        </authorList>
    </citation>
    <scope>NUCLEOTIDE SEQUENCE</scope>
    <source>
        <strain evidence="1">C57BL/6J</strain>
        <tissue evidence="1">Egg</tissue>
    </source>
</reference>
<evidence type="ECO:0000313" key="2">
    <source>
        <dbReference type="MGI" id="MGI:2443361"/>
    </source>
</evidence>
<dbReference type="AGR" id="MGI:2443361"/>
<organism evidence="1">
    <name type="scientific">Mus musculus</name>
    <name type="common">Mouse</name>
    <dbReference type="NCBI Taxonomy" id="10090"/>
    <lineage>
        <taxon>Eukaryota</taxon>
        <taxon>Metazoa</taxon>
        <taxon>Chordata</taxon>
        <taxon>Craniata</taxon>
        <taxon>Vertebrata</taxon>
        <taxon>Euteleostomi</taxon>
        <taxon>Mammalia</taxon>
        <taxon>Eutheria</taxon>
        <taxon>Euarchontoglires</taxon>
        <taxon>Glires</taxon>
        <taxon>Rodentia</taxon>
        <taxon>Myomorpha</taxon>
        <taxon>Muroidea</taxon>
        <taxon>Muridae</taxon>
        <taxon>Murinae</taxon>
        <taxon>Mus</taxon>
        <taxon>Mus</taxon>
    </lineage>
</organism>
<reference evidence="1" key="1">
    <citation type="journal article" date="1999" name="Methods Enzymol.">
        <title>High-efficiency full-length cDNA cloning.</title>
        <authorList>
            <person name="Carninci P."/>
            <person name="Hayashizaki Y."/>
        </authorList>
    </citation>
    <scope>NUCLEOTIDE SEQUENCE</scope>
    <source>
        <strain evidence="1">C57BL/6J</strain>
        <tissue evidence="1">Egg</tissue>
    </source>
</reference>
<reference evidence="1" key="6">
    <citation type="submission" date="2004-04" db="EMBL/GenBank/DDBJ databases">
        <authorList>
            <person name="Arakawa T."/>
            <person name="Carninci P."/>
            <person name="Fukuda S."/>
            <person name="Hashizume W."/>
            <person name="Hayashida K."/>
            <person name="Hori F."/>
            <person name="Iida J."/>
            <person name="Imamura K."/>
            <person name="Imotani K."/>
            <person name="Itoh M."/>
            <person name="Kanagawa S."/>
            <person name="Kawai J."/>
            <person name="Kojima M."/>
            <person name="Konno H."/>
            <person name="Murata M."/>
            <person name="Nakamura M."/>
            <person name="Ninomiya N."/>
            <person name="Nishiyori H."/>
            <person name="Nomura K."/>
            <person name="Ohno M."/>
            <person name="Sakazume N."/>
            <person name="Sano H."/>
            <person name="Sasaki D."/>
            <person name="Shibata K."/>
            <person name="Shiraki T."/>
            <person name="Tagami M."/>
            <person name="Tagami Y."/>
            <person name="Waki K."/>
            <person name="Watahiki A."/>
            <person name="Muramatsu M."/>
            <person name="Hayashizaki Y."/>
        </authorList>
    </citation>
    <scope>NUCLEOTIDE SEQUENCE</scope>
    <source>
        <strain evidence="1">C57BL/6J</strain>
        <tissue evidence="1">Egg</tissue>
    </source>
</reference>
<reference evidence="1" key="5">
    <citation type="journal article" date="2002" name="Nature">
        <title>Analysis of the mouse transcriptome based on functional annotation of 60,770 full-length cDNAs.</title>
        <authorList>
            <consortium name="The FANTOM Consortium and the RIKEN Genome Exploration Research Group Phase I and II Team"/>
        </authorList>
    </citation>
    <scope>NUCLEOTIDE SEQUENCE</scope>
    <source>
        <strain evidence="1">C57BL/6J</strain>
        <tissue evidence="1">Egg</tissue>
    </source>
</reference>
<reference evidence="1" key="3">
    <citation type="journal article" date="2000" name="Genome Res.">
        <title>RIKEN integrated sequence analysis (RISA) system--384-format sequencing pipeline with 384 multicapillary sequencer.</title>
        <authorList>
            <person name="Shibata K."/>
            <person name="Itoh M."/>
            <person name="Aizawa K."/>
            <person name="Nagaoka S."/>
            <person name="Sasaki N."/>
            <person name="Carninci P."/>
            <person name="Konno H."/>
            <person name="Akiyama J."/>
            <person name="Nishi K."/>
            <person name="Kitsunai T."/>
            <person name="Tashiro H."/>
            <person name="Itoh M."/>
            <person name="Sumi N."/>
            <person name="Ishii Y."/>
            <person name="Nakamura S."/>
            <person name="Hazama M."/>
            <person name="Nishine T."/>
            <person name="Harada A."/>
            <person name="Yamamoto R."/>
            <person name="Matsumoto H."/>
            <person name="Sakaguchi S."/>
            <person name="Ikegami T."/>
            <person name="Kashiwagi K."/>
            <person name="Fujiwake S."/>
            <person name="Inoue K."/>
            <person name="Togawa Y."/>
            <person name="Izawa M."/>
            <person name="Ohara E."/>
            <person name="Watahiki M."/>
            <person name="Yoneda Y."/>
            <person name="Ishikawa T."/>
            <person name="Ozawa K."/>
            <person name="Tanaka T."/>
            <person name="Matsuura S."/>
            <person name="Kawai J."/>
            <person name="Okazaki Y."/>
            <person name="Muramatsu M."/>
            <person name="Inoue Y."/>
            <person name="Kira A."/>
            <person name="Hayashizaki Y."/>
        </authorList>
    </citation>
    <scope>NUCLEOTIDE SEQUENCE</scope>
    <source>
        <strain evidence="1">C57BL/6J</strain>
        <tissue evidence="1">Egg</tissue>
    </source>
</reference>
<reference evidence="1" key="4">
    <citation type="journal article" date="2001" name="Nature">
        <title>Functional annotation of a full-length mouse cDNA collection.</title>
        <authorList>
            <consortium name="The RIKEN Genome Exploration Research Group Phase II Team and the FANTOM Consortium"/>
        </authorList>
    </citation>
    <scope>NUCLEOTIDE SEQUENCE</scope>
    <source>
        <strain evidence="1">C57BL/6J</strain>
        <tissue evidence="1">Egg</tissue>
    </source>
</reference>
<sequence>AWVRSDSTCGHELSERAWDSVEEAIWSDSQFPPAPF</sequence>
<accession>Q3TQX3</accession>
<reference evidence="1" key="2">
    <citation type="journal article" date="2000" name="Genome Res.">
        <title>Normalization and subtraction of cap-trapper-selected cDNAs to prepare full-length cDNA libraries for rapid discovery of new genes.</title>
        <authorList>
            <person name="Carninci P."/>
            <person name="Shibata Y."/>
            <person name="Hayatsu N."/>
            <person name="Sugahara Y."/>
            <person name="Shibata K."/>
            <person name="Itoh M."/>
            <person name="Konno H."/>
            <person name="Okazaki Y."/>
            <person name="Muramatsu M."/>
            <person name="Hayashizaki Y."/>
        </authorList>
    </citation>
    <scope>NUCLEOTIDE SEQUENCE</scope>
    <source>
        <strain evidence="1">C57BL/6J</strain>
        <tissue evidence="1">Egg</tissue>
    </source>
</reference>
<reference evidence="1" key="7">
    <citation type="journal article" date="2005" name="Science">
        <title>The Transcriptional Landscape of the Mammalian Genome.</title>
        <authorList>
            <consortium name="The FANTOM Consortium"/>
            <consortium name="Riken Genome Exploration Research Group and Genome Science Group (Genome Network Project Core Group)"/>
        </authorList>
    </citation>
    <scope>NUCLEOTIDE SEQUENCE</scope>
    <source>
        <strain evidence="1">C57BL/6J</strain>
        <tissue evidence="1">Egg</tissue>
    </source>
</reference>
<dbReference type="OrthoDB" id="9748577at2759"/>
<feature type="non-terminal residue" evidence="1">
    <location>
        <position position="1"/>
    </location>
</feature>
<evidence type="ECO:0000313" key="1">
    <source>
        <dbReference type="EMBL" id="BAE37259.1"/>
    </source>
</evidence>
<protein>
    <submittedName>
        <fullName evidence="1">Uncharacterized protein</fullName>
    </submittedName>
</protein>
<name>Q3TQX3_MOUSE</name>
<dbReference type="EMBL" id="AK163252">
    <property type="protein sequence ID" value="BAE37259.1"/>
    <property type="molecule type" value="mRNA"/>
</dbReference>
<dbReference type="MGI" id="MGI:2443361">
    <property type="gene designation" value="6430550D23Rik"/>
</dbReference>
<proteinExistence type="evidence at transcript level"/>
<gene>
    <name evidence="2" type="primary">6430550D23Rik</name>
</gene>
<dbReference type="AlphaFoldDB" id="Q3TQX3"/>